<dbReference type="eggNOG" id="COG0697">
    <property type="taxonomic scope" value="Bacteria"/>
</dbReference>
<dbReference type="SUPFAM" id="SSF103481">
    <property type="entry name" value="Multidrug resistance efflux transporter EmrE"/>
    <property type="match status" value="2"/>
</dbReference>
<evidence type="ECO:0000256" key="2">
    <source>
        <dbReference type="ARBA" id="ARBA00007362"/>
    </source>
</evidence>
<dbReference type="InterPro" id="IPR037185">
    <property type="entry name" value="EmrE-like"/>
</dbReference>
<feature type="transmembrane region" description="Helical" evidence="6">
    <location>
        <begin position="76"/>
        <end position="95"/>
    </location>
</feature>
<keyword evidence="5 6" id="KW-0472">Membrane</keyword>
<feature type="transmembrane region" description="Helical" evidence="6">
    <location>
        <begin position="196"/>
        <end position="213"/>
    </location>
</feature>
<feature type="transmembrane region" description="Helical" evidence="6">
    <location>
        <begin position="12"/>
        <end position="33"/>
    </location>
</feature>
<feature type="transmembrane region" description="Helical" evidence="6">
    <location>
        <begin position="163"/>
        <end position="184"/>
    </location>
</feature>
<evidence type="ECO:0000313" key="9">
    <source>
        <dbReference type="Proteomes" id="UP000029385"/>
    </source>
</evidence>
<accession>A0A091AUE1</accession>
<sequence>MTMHQASGRWQLGLMLALVTAACWATLPVALKIALESLDPITLTWFRFLVAALVMSAWLGLRGGLTQFAGLGRRRWGWLTIAALMLIGNYVFYLLGVQYTTPANAQLLIQLAPLLMAIGGIVIFRESYRPGQWLGLAIIAGGLALFFRDQWTGAAATPVASSSYVLGSAFVLIAAIVWAAYALLQKQLLLRLSSPAILLFIYVTAAVVLLPFAHPAQLLTLDGRHAAMLAYCALNTLVAYGAFAEALAHWQASRVSAILATTPLLCLATVAGVHALAPSLVAPEHVTLLGYAGAVLVVVGSAMSSLLGQRTSR</sequence>
<feature type="transmembrane region" description="Helical" evidence="6">
    <location>
        <begin position="133"/>
        <end position="151"/>
    </location>
</feature>
<reference evidence="8 9" key="1">
    <citation type="submission" date="2013-09" db="EMBL/GenBank/DDBJ databases">
        <title>Genome sequencing of Arenimonas oryziterrae.</title>
        <authorList>
            <person name="Chen F."/>
            <person name="Wang G."/>
        </authorList>
    </citation>
    <scope>NUCLEOTIDE SEQUENCE [LARGE SCALE GENOMIC DNA]</scope>
    <source>
        <strain evidence="8 9">YC6267</strain>
    </source>
</reference>
<evidence type="ECO:0000313" key="8">
    <source>
        <dbReference type="EMBL" id="KFN43858.1"/>
    </source>
</evidence>
<dbReference type="AlphaFoldDB" id="A0A091AUE1"/>
<dbReference type="InterPro" id="IPR050638">
    <property type="entry name" value="AA-Vitamin_Transporters"/>
</dbReference>
<name>A0A091AUE1_9GAMM</name>
<evidence type="ECO:0000256" key="6">
    <source>
        <dbReference type="SAM" id="Phobius"/>
    </source>
</evidence>
<comment type="similarity">
    <text evidence="2">Belongs to the EamA transporter family.</text>
</comment>
<protein>
    <recommendedName>
        <fullName evidence="7">EamA domain-containing protein</fullName>
    </recommendedName>
</protein>
<dbReference type="PATRIC" id="fig|1121015.4.peg.1068"/>
<evidence type="ECO:0000256" key="3">
    <source>
        <dbReference type="ARBA" id="ARBA00022692"/>
    </source>
</evidence>
<feature type="transmembrane region" description="Helical" evidence="6">
    <location>
        <begin position="107"/>
        <end position="124"/>
    </location>
</feature>
<dbReference type="Proteomes" id="UP000029385">
    <property type="component" value="Unassembled WGS sequence"/>
</dbReference>
<dbReference type="EMBL" id="AVCI01000004">
    <property type="protein sequence ID" value="KFN43858.1"/>
    <property type="molecule type" value="Genomic_DNA"/>
</dbReference>
<evidence type="ECO:0000256" key="5">
    <source>
        <dbReference type="ARBA" id="ARBA00023136"/>
    </source>
</evidence>
<proteinExistence type="inferred from homology"/>
<evidence type="ECO:0000256" key="4">
    <source>
        <dbReference type="ARBA" id="ARBA00022989"/>
    </source>
</evidence>
<gene>
    <name evidence="8" type="ORF">N789_07885</name>
</gene>
<dbReference type="RefSeq" id="WP_022969643.1">
    <property type="nucleotide sequence ID" value="NZ_ATVD01000003.1"/>
</dbReference>
<dbReference type="PANTHER" id="PTHR32322">
    <property type="entry name" value="INNER MEMBRANE TRANSPORTER"/>
    <property type="match status" value="1"/>
</dbReference>
<feature type="transmembrane region" description="Helical" evidence="6">
    <location>
        <begin position="288"/>
        <end position="308"/>
    </location>
</feature>
<keyword evidence="4 6" id="KW-1133">Transmembrane helix</keyword>
<comment type="subcellular location">
    <subcellularLocation>
        <location evidence="1">Membrane</location>
        <topology evidence="1">Multi-pass membrane protein</topology>
    </subcellularLocation>
</comment>
<dbReference type="PANTHER" id="PTHR32322:SF2">
    <property type="entry name" value="EAMA DOMAIN-CONTAINING PROTEIN"/>
    <property type="match status" value="1"/>
</dbReference>
<feature type="domain" description="EamA" evidence="7">
    <location>
        <begin position="167"/>
        <end position="305"/>
    </location>
</feature>
<feature type="transmembrane region" description="Helical" evidence="6">
    <location>
        <begin position="225"/>
        <end position="243"/>
    </location>
</feature>
<evidence type="ECO:0000259" key="7">
    <source>
        <dbReference type="Pfam" id="PF00892"/>
    </source>
</evidence>
<dbReference type="Pfam" id="PF00892">
    <property type="entry name" value="EamA"/>
    <property type="match status" value="2"/>
</dbReference>
<comment type="caution">
    <text evidence="8">The sequence shown here is derived from an EMBL/GenBank/DDBJ whole genome shotgun (WGS) entry which is preliminary data.</text>
</comment>
<keyword evidence="3 6" id="KW-0812">Transmembrane</keyword>
<feature type="transmembrane region" description="Helical" evidence="6">
    <location>
        <begin position="255"/>
        <end position="276"/>
    </location>
</feature>
<dbReference type="InterPro" id="IPR000620">
    <property type="entry name" value="EamA_dom"/>
</dbReference>
<keyword evidence="9" id="KW-1185">Reference proteome</keyword>
<feature type="domain" description="EamA" evidence="7">
    <location>
        <begin position="12"/>
        <end position="147"/>
    </location>
</feature>
<dbReference type="STRING" id="1121015.GCA_000420545_02028"/>
<organism evidence="8 9">
    <name type="scientific">Arenimonas oryziterrae DSM 21050 = YC6267</name>
    <dbReference type="NCBI Taxonomy" id="1121015"/>
    <lineage>
        <taxon>Bacteria</taxon>
        <taxon>Pseudomonadati</taxon>
        <taxon>Pseudomonadota</taxon>
        <taxon>Gammaproteobacteria</taxon>
        <taxon>Lysobacterales</taxon>
        <taxon>Lysobacteraceae</taxon>
        <taxon>Arenimonas</taxon>
    </lineage>
</organism>
<feature type="transmembrane region" description="Helical" evidence="6">
    <location>
        <begin position="45"/>
        <end position="64"/>
    </location>
</feature>
<evidence type="ECO:0000256" key="1">
    <source>
        <dbReference type="ARBA" id="ARBA00004141"/>
    </source>
</evidence>
<dbReference type="GO" id="GO:0016020">
    <property type="term" value="C:membrane"/>
    <property type="evidence" value="ECO:0007669"/>
    <property type="project" value="UniProtKB-SubCell"/>
</dbReference>